<evidence type="ECO:0000259" key="1">
    <source>
        <dbReference type="Pfam" id="PF01569"/>
    </source>
</evidence>
<dbReference type="Pfam" id="PF01569">
    <property type="entry name" value="PAP2"/>
    <property type="match status" value="1"/>
</dbReference>
<evidence type="ECO:0000313" key="3">
    <source>
        <dbReference type="Proteomes" id="UP001255246"/>
    </source>
</evidence>
<gene>
    <name evidence="2" type="ORF">RM706_07530</name>
</gene>
<dbReference type="SUPFAM" id="SSF48317">
    <property type="entry name" value="Acid phosphatase/Vanadium-dependent haloperoxidase"/>
    <property type="match status" value="1"/>
</dbReference>
<proteinExistence type="predicted"/>
<sequence>MSTSPNSFFRNLSITFLGFLILLGCKKEEISIEDFNPEILVSWNEKLIKIAIEEDGLLTLKGLRTTSMLHVAMHDALNVISPKYESYSYHTATSYKNPIASVAYAAYTIALNSYPNKKEAFDEELNQWLSPIQDAKIKLQAKELGEAAALSILEKRKGDGWNGEAEYTWHPMAPGVYAEFNKHSGTPEGFIFGSGWAKAKPFLLPKQDFFRSPPPPEINSAAYTTAFNEVKKNGASNSIERTNDQTHLAMWWKDFVENSHNRLLRELVIKENLNLWEAARAFALLNMATYDAYINVFDNKFHYNHWRPYTAIRWASNDENPDTEADLEWNNLHQHTYAFPSYPSAHGTASSAAMTTLANTLETGNDYKFVMTTEEVDSAGPFSDKVAMSPPTRSFNSFSDAGFEASISRIYLGIHFRYDSEEGHKLGNKIGEYAVNNYLQPIE</sequence>
<dbReference type="EC" id="1.11.1.-" evidence="2"/>
<dbReference type="PANTHER" id="PTHR34599">
    <property type="entry name" value="PEROXIDASE-RELATED"/>
    <property type="match status" value="1"/>
</dbReference>
<feature type="domain" description="Phosphatidic acid phosphatase type 2/haloperoxidase" evidence="1">
    <location>
        <begin position="285"/>
        <end position="423"/>
    </location>
</feature>
<organism evidence="2 3">
    <name type="scientific">Croceitalea rosinachiae</name>
    <dbReference type="NCBI Taxonomy" id="3075596"/>
    <lineage>
        <taxon>Bacteria</taxon>
        <taxon>Pseudomonadati</taxon>
        <taxon>Bacteroidota</taxon>
        <taxon>Flavobacteriia</taxon>
        <taxon>Flavobacteriales</taxon>
        <taxon>Flavobacteriaceae</taxon>
        <taxon>Croceitalea</taxon>
    </lineage>
</organism>
<reference evidence="2 3" key="1">
    <citation type="submission" date="2023-09" db="EMBL/GenBank/DDBJ databases">
        <authorList>
            <person name="Rey-Velasco X."/>
        </authorList>
    </citation>
    <scope>NUCLEOTIDE SEQUENCE [LARGE SCALE GENOMIC DNA]</scope>
    <source>
        <strain evidence="2 3">F388</strain>
    </source>
</reference>
<evidence type="ECO:0000313" key="2">
    <source>
        <dbReference type="EMBL" id="MDT0606875.1"/>
    </source>
</evidence>
<name>A0ABU3AAN1_9FLAO</name>
<dbReference type="PANTHER" id="PTHR34599:SF1">
    <property type="entry name" value="PHOSPHATIDIC ACID PHOSPHATASE TYPE 2_HALOPEROXIDASE DOMAIN-CONTAINING PROTEIN"/>
    <property type="match status" value="1"/>
</dbReference>
<keyword evidence="2" id="KW-0575">Peroxidase</keyword>
<dbReference type="InterPro" id="IPR000326">
    <property type="entry name" value="PAP2/HPO"/>
</dbReference>
<keyword evidence="2" id="KW-0560">Oxidoreductase</keyword>
<dbReference type="Proteomes" id="UP001255246">
    <property type="component" value="Unassembled WGS sequence"/>
</dbReference>
<dbReference type="GO" id="GO:0004601">
    <property type="term" value="F:peroxidase activity"/>
    <property type="evidence" value="ECO:0007669"/>
    <property type="project" value="UniProtKB-KW"/>
</dbReference>
<dbReference type="InterPro" id="IPR036938">
    <property type="entry name" value="PAP2/HPO_sf"/>
</dbReference>
<comment type="caution">
    <text evidence="2">The sequence shown here is derived from an EMBL/GenBank/DDBJ whole genome shotgun (WGS) entry which is preliminary data.</text>
</comment>
<protein>
    <submittedName>
        <fullName evidence="2">Vanadium-dependent haloperoxidase</fullName>
        <ecNumber evidence="2">1.11.1.-</ecNumber>
    </submittedName>
</protein>
<dbReference type="InterPro" id="IPR052559">
    <property type="entry name" value="V-haloperoxidase"/>
</dbReference>
<keyword evidence="3" id="KW-1185">Reference proteome</keyword>
<dbReference type="EMBL" id="JAVRHR010000001">
    <property type="protein sequence ID" value="MDT0606875.1"/>
    <property type="molecule type" value="Genomic_DNA"/>
</dbReference>
<accession>A0ABU3AAN1</accession>
<dbReference type="CDD" id="cd03398">
    <property type="entry name" value="PAP2_haloperoxidase"/>
    <property type="match status" value="1"/>
</dbReference>
<dbReference type="RefSeq" id="WP_311350418.1">
    <property type="nucleotide sequence ID" value="NZ_JAVRHR010000001.1"/>
</dbReference>
<dbReference type="Gene3D" id="1.10.606.20">
    <property type="match status" value="1"/>
</dbReference>